<dbReference type="AlphaFoldDB" id="A0A7Y9J4S3"/>
<keyword evidence="1" id="KW-1133">Transmembrane helix</keyword>
<sequence length="556" mass="57802">MIVAVPAFVVGTLLGAGPAAVVGAFVALFGLITSLGGPLWPDLRRLAVLAPVLFGAAVGPRLLADLSRPAAFALIVVIVTAGALLPLRGSRYSTTALGLGMVTLFAYGIPLLSPASSRQFVLAAAAGVVVALVLRLAFGIADPSKPTRAAVADLLDGDGDVSGSVSLWHADGRRRWLGTVLQEAGRFRLARRSAEALARRSDAEDPALDDLRARAHEVADRVRAKRSDPPRATTPDVGNRPLDAAHAALDAIDRAAGERDDAPVSVPAEARRDLRSVPLSGWLRTAQVRHALRTGLGVLAALLLSMRLRPGDPLLPTLLMTTFGVLQASWRDTLGKAWPRVVGLAAGSAVVIVVILLVPSAAYAPIAGVALVIGLSTITTRPALGSAAMVCMSVAMNSSLRHLDPVGTLVEYVLLTAGALVIAVVVGFAVVPGVRPPVLRARVEEAVSATVAAVRSLGGPRGDVVAAQRRALRATADLTPDHDRLTTDQQADLDRFREGLVDLRVLATASLLDPDHEHPAVGRSLAVLEGTAEPGPDDGVLVALAGEVRTVRDRLV</sequence>
<feature type="transmembrane region" description="Helical" evidence="1">
    <location>
        <begin position="70"/>
        <end position="87"/>
    </location>
</feature>
<protein>
    <recommendedName>
        <fullName evidence="4">FUSC family protein</fullName>
    </recommendedName>
</protein>
<dbReference type="EMBL" id="JACCBN010000001">
    <property type="protein sequence ID" value="NYD35226.1"/>
    <property type="molecule type" value="Genomic_DNA"/>
</dbReference>
<evidence type="ECO:0008006" key="4">
    <source>
        <dbReference type="Google" id="ProtNLM"/>
    </source>
</evidence>
<feature type="transmembrane region" description="Helical" evidence="1">
    <location>
        <begin position="412"/>
        <end position="434"/>
    </location>
</feature>
<gene>
    <name evidence="2" type="ORF">BJ983_001328</name>
</gene>
<feature type="transmembrane region" description="Helical" evidence="1">
    <location>
        <begin position="119"/>
        <end position="138"/>
    </location>
</feature>
<dbReference type="RefSeq" id="WP_179793095.1">
    <property type="nucleotide sequence ID" value="NZ_JACCBN010000001.1"/>
</dbReference>
<organism evidence="2 3">
    <name type="scientific">Actinomycetospora corticicola</name>
    <dbReference type="NCBI Taxonomy" id="663602"/>
    <lineage>
        <taxon>Bacteria</taxon>
        <taxon>Bacillati</taxon>
        <taxon>Actinomycetota</taxon>
        <taxon>Actinomycetes</taxon>
        <taxon>Pseudonocardiales</taxon>
        <taxon>Pseudonocardiaceae</taxon>
        <taxon>Actinomycetospora</taxon>
    </lineage>
</organism>
<keyword evidence="3" id="KW-1185">Reference proteome</keyword>
<name>A0A7Y9J4S3_9PSEU</name>
<evidence type="ECO:0000313" key="2">
    <source>
        <dbReference type="EMBL" id="NYD35226.1"/>
    </source>
</evidence>
<reference evidence="2 3" key="1">
    <citation type="submission" date="2020-07" db="EMBL/GenBank/DDBJ databases">
        <title>Sequencing the genomes of 1000 actinobacteria strains.</title>
        <authorList>
            <person name="Klenk H.-P."/>
        </authorList>
    </citation>
    <scope>NUCLEOTIDE SEQUENCE [LARGE SCALE GENOMIC DNA]</scope>
    <source>
        <strain evidence="2 3">DSM 45772</strain>
    </source>
</reference>
<accession>A0A7Y9J4S3</accession>
<feature type="transmembrane region" description="Helical" evidence="1">
    <location>
        <begin position="382"/>
        <end position="400"/>
    </location>
</feature>
<feature type="transmembrane region" description="Helical" evidence="1">
    <location>
        <begin position="94"/>
        <end position="113"/>
    </location>
</feature>
<proteinExistence type="predicted"/>
<comment type="caution">
    <text evidence="2">The sequence shown here is derived from an EMBL/GenBank/DDBJ whole genome shotgun (WGS) entry which is preliminary data.</text>
</comment>
<feature type="transmembrane region" description="Helical" evidence="1">
    <location>
        <begin position="342"/>
        <end position="375"/>
    </location>
</feature>
<evidence type="ECO:0000313" key="3">
    <source>
        <dbReference type="Proteomes" id="UP000535890"/>
    </source>
</evidence>
<evidence type="ECO:0000256" key="1">
    <source>
        <dbReference type="SAM" id="Phobius"/>
    </source>
</evidence>
<feature type="transmembrane region" description="Helical" evidence="1">
    <location>
        <begin position="6"/>
        <end position="34"/>
    </location>
</feature>
<keyword evidence="1" id="KW-0812">Transmembrane</keyword>
<keyword evidence="1" id="KW-0472">Membrane</keyword>
<dbReference type="Proteomes" id="UP000535890">
    <property type="component" value="Unassembled WGS sequence"/>
</dbReference>